<dbReference type="Gene3D" id="2.40.160.20">
    <property type="match status" value="1"/>
</dbReference>
<name>A0AAC9LMC9_9FLAO</name>
<reference evidence="1 2" key="1">
    <citation type="submission" date="2017-01" db="EMBL/GenBank/DDBJ databases">
        <title>Complete genome of Lacinutrix venerupis DOK2-8 isolated from seawater in Dokdo.</title>
        <authorList>
            <person name="Chi W.-J."/>
            <person name="Kim J.H."/>
        </authorList>
    </citation>
    <scope>NUCLEOTIDE SEQUENCE [LARGE SCALE GENOMIC DNA]</scope>
    <source>
        <strain evidence="1 2">DOK2-8</strain>
    </source>
</reference>
<proteinExistence type="predicted"/>
<accession>A0AAC9LMC9</accession>
<dbReference type="EMBL" id="CP019352">
    <property type="protein sequence ID" value="APY00779.1"/>
    <property type="molecule type" value="Genomic_DNA"/>
</dbReference>
<gene>
    <name evidence="1" type="ORF">BWR22_10795</name>
</gene>
<protein>
    <recommendedName>
        <fullName evidence="3">Outer membrane protein with beta-barrel domain</fullName>
    </recommendedName>
</protein>
<evidence type="ECO:0008006" key="3">
    <source>
        <dbReference type="Google" id="ProtNLM"/>
    </source>
</evidence>
<evidence type="ECO:0000313" key="1">
    <source>
        <dbReference type="EMBL" id="APY00779.1"/>
    </source>
</evidence>
<dbReference type="KEGG" id="lvn:BWR22_10795"/>
<evidence type="ECO:0000313" key="2">
    <source>
        <dbReference type="Proteomes" id="UP000187506"/>
    </source>
</evidence>
<dbReference type="RefSeq" id="WP_076733684.1">
    <property type="nucleotide sequence ID" value="NZ_CP019352.1"/>
</dbReference>
<sequence length="358" mass="40708">MTITKKNGEIITEEAQFHKAKNNYYDGITLKRNEDSNDLYINANEISSVVINGKNYLTKNIDNSAFLFETLIEGKLSLYQSNEYNYFLEKESIDIRQIPFNTVGLKNNKRYFKYGNIILFVTNCLAAKETAFNRNHNIDIKLLKEIVATYNSCDLSNDTVFTENELISMQTFDDKIRFGVSAGFSSLIADYSNLGFNNEANHNSAIFGVKLLVYPNKEKNTVFFNLDASYLLGKEQNLSNVLINKTSYIPIQIGINYAFNNISDTFKPYLGANGIYIINQSKLTILSSNSFSEDLTVNNTVGYNFKIGSEIKLLNSDFNFELLYQPKLKFSSDSSSISQNINRNYTVSGVQVMLTYLF</sequence>
<dbReference type="Proteomes" id="UP000187506">
    <property type="component" value="Chromosome"/>
</dbReference>
<dbReference type="AlphaFoldDB" id="A0AAC9LMC9"/>
<keyword evidence="2" id="KW-1185">Reference proteome</keyword>
<organism evidence="1 2">
    <name type="scientific">Lacinutrix venerupis</name>
    <dbReference type="NCBI Taxonomy" id="1486034"/>
    <lineage>
        <taxon>Bacteria</taxon>
        <taxon>Pseudomonadati</taxon>
        <taxon>Bacteroidota</taxon>
        <taxon>Flavobacteriia</taxon>
        <taxon>Flavobacteriales</taxon>
        <taxon>Flavobacteriaceae</taxon>
        <taxon>Lacinutrix</taxon>
    </lineage>
</organism>